<keyword evidence="3" id="KW-1185">Reference proteome</keyword>
<name>A0ABC8SKX4_9AQUA</name>
<reference evidence="2 3" key="1">
    <citation type="submission" date="2024-02" db="EMBL/GenBank/DDBJ databases">
        <authorList>
            <person name="Vignale AGUSTIN F."/>
            <person name="Sosa J E."/>
            <person name="Modenutti C."/>
        </authorList>
    </citation>
    <scope>NUCLEOTIDE SEQUENCE [LARGE SCALE GENOMIC DNA]</scope>
</reference>
<dbReference type="Proteomes" id="UP001642360">
    <property type="component" value="Unassembled WGS sequence"/>
</dbReference>
<feature type="region of interest" description="Disordered" evidence="1">
    <location>
        <begin position="79"/>
        <end position="108"/>
    </location>
</feature>
<feature type="region of interest" description="Disordered" evidence="1">
    <location>
        <begin position="184"/>
        <end position="205"/>
    </location>
</feature>
<proteinExistence type="predicted"/>
<evidence type="ECO:0000256" key="1">
    <source>
        <dbReference type="SAM" id="MobiDB-lite"/>
    </source>
</evidence>
<dbReference type="AlphaFoldDB" id="A0ABC8SKX4"/>
<feature type="compositionally biased region" description="Acidic residues" evidence="1">
    <location>
        <begin position="79"/>
        <end position="92"/>
    </location>
</feature>
<gene>
    <name evidence="2" type="ORF">ILEXP_LOCUS26395</name>
</gene>
<comment type="caution">
    <text evidence="2">The sequence shown here is derived from an EMBL/GenBank/DDBJ whole genome shotgun (WGS) entry which is preliminary data.</text>
</comment>
<feature type="compositionally biased region" description="Basic and acidic residues" evidence="1">
    <location>
        <begin position="97"/>
        <end position="106"/>
    </location>
</feature>
<protein>
    <submittedName>
        <fullName evidence="2">Uncharacterized protein</fullName>
    </submittedName>
</protein>
<evidence type="ECO:0000313" key="2">
    <source>
        <dbReference type="EMBL" id="CAK9157829.1"/>
    </source>
</evidence>
<feature type="region of interest" description="Disordered" evidence="1">
    <location>
        <begin position="134"/>
        <end position="166"/>
    </location>
</feature>
<sequence length="231" mass="25645">MTVDDDKCLVNVFNMYKSNREIHIFVDVANENREVDNMVASKNENRETDNVETRVINAESDVGNVETDVVNVQFEVGNEETDMGDNDKENDEYGFSYEDKNWRGDDDVPYSRNDCQYVGPISTCKEWDASSDGFSDYQSGNEGGRSSSDSDNVEIMNGDSKRKRKSKVYDTFEYETEFLCNEGPTTSQTSLGSQSHSNASHTTSQINIVESTTAMEGGVKGCGRGAQSTGV</sequence>
<dbReference type="EMBL" id="CAUOFW020003059">
    <property type="protein sequence ID" value="CAK9157829.1"/>
    <property type="molecule type" value="Genomic_DNA"/>
</dbReference>
<accession>A0ABC8SKX4</accession>
<organism evidence="2 3">
    <name type="scientific">Ilex paraguariensis</name>
    <name type="common">yerba mate</name>
    <dbReference type="NCBI Taxonomy" id="185542"/>
    <lineage>
        <taxon>Eukaryota</taxon>
        <taxon>Viridiplantae</taxon>
        <taxon>Streptophyta</taxon>
        <taxon>Embryophyta</taxon>
        <taxon>Tracheophyta</taxon>
        <taxon>Spermatophyta</taxon>
        <taxon>Magnoliopsida</taxon>
        <taxon>eudicotyledons</taxon>
        <taxon>Gunneridae</taxon>
        <taxon>Pentapetalae</taxon>
        <taxon>asterids</taxon>
        <taxon>campanulids</taxon>
        <taxon>Aquifoliales</taxon>
        <taxon>Aquifoliaceae</taxon>
        <taxon>Ilex</taxon>
    </lineage>
</organism>
<evidence type="ECO:0000313" key="3">
    <source>
        <dbReference type="Proteomes" id="UP001642360"/>
    </source>
</evidence>
<feature type="compositionally biased region" description="Polar residues" evidence="1">
    <location>
        <begin position="134"/>
        <end position="150"/>
    </location>
</feature>